<comment type="caution">
    <text evidence="2">The sequence shown here is derived from an EMBL/GenBank/DDBJ whole genome shotgun (WGS) entry which is preliminary data.</text>
</comment>
<keyword evidence="1" id="KW-0472">Membrane</keyword>
<keyword evidence="1" id="KW-1133">Transmembrane helix</keyword>
<keyword evidence="3" id="KW-1185">Reference proteome</keyword>
<dbReference type="Proteomes" id="UP000887229">
    <property type="component" value="Unassembled WGS sequence"/>
</dbReference>
<evidence type="ECO:0000256" key="1">
    <source>
        <dbReference type="SAM" id="Phobius"/>
    </source>
</evidence>
<reference evidence="2" key="1">
    <citation type="journal article" date="2021" name="IMA Fungus">
        <title>Genomic characterization of three marine fungi, including Emericellopsis atlantica sp. nov. with signatures of a generalist lifestyle and marine biomass degradation.</title>
        <authorList>
            <person name="Hagestad O.C."/>
            <person name="Hou L."/>
            <person name="Andersen J.H."/>
            <person name="Hansen E.H."/>
            <person name="Altermark B."/>
            <person name="Li C."/>
            <person name="Kuhnert E."/>
            <person name="Cox R.J."/>
            <person name="Crous P.W."/>
            <person name="Spatafora J.W."/>
            <person name="Lail K."/>
            <person name="Amirebrahimi M."/>
            <person name="Lipzen A."/>
            <person name="Pangilinan J."/>
            <person name="Andreopoulos W."/>
            <person name="Hayes R.D."/>
            <person name="Ng V."/>
            <person name="Grigoriev I.V."/>
            <person name="Jackson S.A."/>
            <person name="Sutton T.D.S."/>
            <person name="Dobson A.D.W."/>
            <person name="Rama T."/>
        </authorList>
    </citation>
    <scope>NUCLEOTIDE SEQUENCE</scope>
    <source>
        <strain evidence="2">TS7</strain>
    </source>
</reference>
<feature type="transmembrane region" description="Helical" evidence="1">
    <location>
        <begin position="19"/>
        <end position="35"/>
    </location>
</feature>
<keyword evidence="1" id="KW-0812">Transmembrane</keyword>
<gene>
    <name evidence="2" type="ORF">F5Z01DRAFT_287705</name>
</gene>
<name>A0A9P8CN09_9HYPO</name>
<accession>A0A9P8CN09</accession>
<organism evidence="2 3">
    <name type="scientific">Emericellopsis atlantica</name>
    <dbReference type="NCBI Taxonomy" id="2614577"/>
    <lineage>
        <taxon>Eukaryota</taxon>
        <taxon>Fungi</taxon>
        <taxon>Dikarya</taxon>
        <taxon>Ascomycota</taxon>
        <taxon>Pezizomycotina</taxon>
        <taxon>Sordariomycetes</taxon>
        <taxon>Hypocreomycetidae</taxon>
        <taxon>Hypocreales</taxon>
        <taxon>Bionectriaceae</taxon>
        <taxon>Emericellopsis</taxon>
    </lineage>
</organism>
<dbReference type="GeneID" id="70289692"/>
<evidence type="ECO:0000313" key="3">
    <source>
        <dbReference type="Proteomes" id="UP000887229"/>
    </source>
</evidence>
<protein>
    <submittedName>
        <fullName evidence="2">Uncharacterized protein</fullName>
    </submittedName>
</protein>
<evidence type="ECO:0000313" key="2">
    <source>
        <dbReference type="EMBL" id="KAG9251251.1"/>
    </source>
</evidence>
<feature type="transmembrane region" description="Helical" evidence="1">
    <location>
        <begin position="55"/>
        <end position="73"/>
    </location>
</feature>
<feature type="transmembrane region" description="Helical" evidence="1">
    <location>
        <begin position="79"/>
        <end position="96"/>
    </location>
</feature>
<sequence>MSRIRLAWGYGEDTEGGCLHGLDLFLLILFFFASVRWRRMHSQRVGTYMRKQTDAVAATALVHVALGTGNTNATYRMPFLGHIAFVFNCTILYSLFRQCRVRRLCM</sequence>
<dbReference type="EMBL" id="MU251269">
    <property type="protein sequence ID" value="KAG9251251.1"/>
    <property type="molecule type" value="Genomic_DNA"/>
</dbReference>
<dbReference type="AlphaFoldDB" id="A0A9P8CN09"/>
<dbReference type="RefSeq" id="XP_046115175.1">
    <property type="nucleotide sequence ID" value="XM_046258789.1"/>
</dbReference>
<proteinExistence type="predicted"/>